<keyword evidence="2" id="KW-0547">Nucleotide-binding</keyword>
<evidence type="ECO:0000256" key="3">
    <source>
        <dbReference type="ARBA" id="ARBA00022840"/>
    </source>
</evidence>
<evidence type="ECO:0000259" key="4">
    <source>
        <dbReference type="PROSITE" id="PS50893"/>
    </source>
</evidence>
<feature type="domain" description="ABC transporter" evidence="4">
    <location>
        <begin position="4"/>
        <end position="234"/>
    </location>
</feature>
<accession>A0A955LWK9</accession>
<dbReference type="PROSITE" id="PS50893">
    <property type="entry name" value="ABC_TRANSPORTER_2"/>
    <property type="match status" value="1"/>
</dbReference>
<protein>
    <submittedName>
        <fullName evidence="5">Metal ABC transporter ATP-binding protein</fullName>
    </submittedName>
</protein>
<evidence type="ECO:0000313" key="5">
    <source>
        <dbReference type="EMBL" id="MCA9397544.1"/>
    </source>
</evidence>
<reference evidence="5" key="2">
    <citation type="journal article" date="2021" name="Microbiome">
        <title>Successional dynamics and alternative stable states in a saline activated sludge microbial community over 9 years.</title>
        <authorList>
            <person name="Wang Y."/>
            <person name="Ye J."/>
            <person name="Ju F."/>
            <person name="Liu L."/>
            <person name="Boyd J.A."/>
            <person name="Deng Y."/>
            <person name="Parks D.H."/>
            <person name="Jiang X."/>
            <person name="Yin X."/>
            <person name="Woodcroft B.J."/>
            <person name="Tyson G.W."/>
            <person name="Hugenholtz P."/>
            <person name="Polz M.F."/>
            <person name="Zhang T."/>
        </authorList>
    </citation>
    <scope>NUCLEOTIDE SEQUENCE</scope>
    <source>
        <strain evidence="5">HKST-UBA02</strain>
    </source>
</reference>
<evidence type="ECO:0000313" key="6">
    <source>
        <dbReference type="Proteomes" id="UP000699691"/>
    </source>
</evidence>
<dbReference type="PROSITE" id="PS00211">
    <property type="entry name" value="ABC_TRANSPORTER_1"/>
    <property type="match status" value="1"/>
</dbReference>
<evidence type="ECO:0000256" key="2">
    <source>
        <dbReference type="ARBA" id="ARBA00022741"/>
    </source>
</evidence>
<dbReference type="InterPro" id="IPR050153">
    <property type="entry name" value="Metal_Ion_Import_ABC"/>
</dbReference>
<keyword evidence="1" id="KW-0813">Transport</keyword>
<reference evidence="5" key="1">
    <citation type="submission" date="2020-04" db="EMBL/GenBank/DDBJ databases">
        <authorList>
            <person name="Zhang T."/>
        </authorList>
    </citation>
    <scope>NUCLEOTIDE SEQUENCE</scope>
    <source>
        <strain evidence="5">HKST-UBA02</strain>
    </source>
</reference>
<dbReference type="InterPro" id="IPR003439">
    <property type="entry name" value="ABC_transporter-like_ATP-bd"/>
</dbReference>
<dbReference type="EMBL" id="JAGQKY010000062">
    <property type="protein sequence ID" value="MCA9397544.1"/>
    <property type="molecule type" value="Genomic_DNA"/>
</dbReference>
<sequence length="241" mass="27125">MNAVHINGLTVTYPEHSEPAVEDIMFSVEEGNITMLIGPNGSGKTTIIKSILGLIPYEGEITIFGKPLKEMYGKIGYVPQRFNFDETFPITVHEFITLSLSSFEKDEDKKEEMTHLALKDVDATELVHQKLSTLSGGQLQRVLLARALAHRPKLLLLDEPESGVDVAGEQTFYDLIQKLTKEEGLAALVSSHELDVVYSYANQVICVNRRMFCHGVPHTVLNQEMFMDLYGRDLKFYGHEH</sequence>
<dbReference type="InterPro" id="IPR027417">
    <property type="entry name" value="P-loop_NTPase"/>
</dbReference>
<dbReference type="Pfam" id="PF00005">
    <property type="entry name" value="ABC_tran"/>
    <property type="match status" value="1"/>
</dbReference>
<keyword evidence="3 5" id="KW-0067">ATP-binding</keyword>
<dbReference type="InterPro" id="IPR003593">
    <property type="entry name" value="AAA+_ATPase"/>
</dbReference>
<evidence type="ECO:0000256" key="1">
    <source>
        <dbReference type="ARBA" id="ARBA00022448"/>
    </source>
</evidence>
<dbReference type="GO" id="GO:0005524">
    <property type="term" value="F:ATP binding"/>
    <property type="evidence" value="ECO:0007669"/>
    <property type="project" value="UniProtKB-KW"/>
</dbReference>
<dbReference type="InterPro" id="IPR017871">
    <property type="entry name" value="ABC_transporter-like_CS"/>
</dbReference>
<dbReference type="GO" id="GO:0016887">
    <property type="term" value="F:ATP hydrolysis activity"/>
    <property type="evidence" value="ECO:0007669"/>
    <property type="project" value="InterPro"/>
</dbReference>
<name>A0A955LWK9_UNCKA</name>
<dbReference type="SUPFAM" id="SSF52540">
    <property type="entry name" value="P-loop containing nucleoside triphosphate hydrolases"/>
    <property type="match status" value="1"/>
</dbReference>
<gene>
    <name evidence="5" type="ORF">KC573_01835</name>
</gene>
<proteinExistence type="predicted"/>
<dbReference type="SMART" id="SM00382">
    <property type="entry name" value="AAA"/>
    <property type="match status" value="1"/>
</dbReference>
<dbReference type="CDD" id="cd03235">
    <property type="entry name" value="ABC_Metallic_Cations"/>
    <property type="match status" value="1"/>
</dbReference>
<dbReference type="PANTHER" id="PTHR42734">
    <property type="entry name" value="METAL TRANSPORT SYSTEM ATP-BINDING PROTEIN TM_0124-RELATED"/>
    <property type="match status" value="1"/>
</dbReference>
<organism evidence="5 6">
    <name type="scientific">candidate division WWE3 bacterium</name>
    <dbReference type="NCBI Taxonomy" id="2053526"/>
    <lineage>
        <taxon>Bacteria</taxon>
        <taxon>Katanobacteria</taxon>
    </lineage>
</organism>
<dbReference type="Gene3D" id="3.40.50.300">
    <property type="entry name" value="P-loop containing nucleotide triphosphate hydrolases"/>
    <property type="match status" value="1"/>
</dbReference>
<dbReference type="Proteomes" id="UP000699691">
    <property type="component" value="Unassembled WGS sequence"/>
</dbReference>
<dbReference type="AlphaFoldDB" id="A0A955LWK9"/>
<comment type="caution">
    <text evidence="5">The sequence shown here is derived from an EMBL/GenBank/DDBJ whole genome shotgun (WGS) entry which is preliminary data.</text>
</comment>